<dbReference type="InterPro" id="IPR020845">
    <property type="entry name" value="AMP-binding_CS"/>
</dbReference>
<evidence type="ECO:0000256" key="7">
    <source>
        <dbReference type="SAM" id="MobiDB-lite"/>
    </source>
</evidence>
<dbReference type="NCBIfam" id="TIGR01733">
    <property type="entry name" value="AA-adenyl-dom"/>
    <property type="match status" value="5"/>
</dbReference>
<dbReference type="Pfam" id="PF00501">
    <property type="entry name" value="AMP-binding"/>
    <property type="match status" value="5"/>
</dbReference>
<dbReference type="FunFam" id="3.30.300.30:FF:000010">
    <property type="entry name" value="Enterobactin synthetase component F"/>
    <property type="match status" value="1"/>
</dbReference>
<keyword evidence="10" id="KW-1185">Reference proteome</keyword>
<sequence length="6887" mass="736738">MSASELTTVDDALRYWRDRLTPVAQEIALPSDAPAGDAGTPAAADTGEPSGQRTRELPAALGTLLAEHVRQGRVSADDVVLAGLAALLLRYGAGTDLVLTAAELPLRLDLSGAPGLDDVVDRVATARLDASAYPLPLPAIAAHLGVAPLRRGALLTNVGYGGTPDPRLDLWLGLTETPTGYALRLRHAGQVLAGAAADRLLDHLLRLLDDGLRRPGEPVGVLELLTPEERHLLLDGWNDTALSVPPATLPQLFQAWVRRTPDAVALVLERDELTYRELDERANRLAHLLIAHGVGPERLVALALPRSVDLIVAELAVLKAGGAYLPVDVEYPAERIAYMLADAAPVCLLTTGELATDVPEHPGTTRLLLDDPDLVRAVADGPDTDPTDQDRTAPLSVHNAAYVIYTSGSTGRPKGVVLSHTGVAKLLATQTERFGVGPDSRILQFASPSFDVAFWDLCLALLSGGRLVVVPTERRLPTAELAEYAHTHGATFMILPPALLAALPPEVTLPDGATLLAGTERVSPELVARYATRQRMFNAYGPTEATVNSTLGRCDPATRSGSSVPIGRPDPGTRAYVLDNALRPVPAGVLGELYLGGAGLARGYLGRPALTAQRFVADPYGDPGERLYRTGDLVRWRSDGQLDFVGRADDQVKVRGYRIELGEVESALAGDPDVAQVVATVREDQPGERRLVAYVVPTTGAVGGAEPVDTVGERQVAQWKDLHELLYSAGRAEPAAQNFTGWNSSYDGQPIPLGQMRAWRDATVARIAALRPHRILEIGVGSGLLLSGLAPNCAEYWGTDLSEQAITSLRQQVDRNPELADRVTLRAQPAHRFDGLPANHFDTIVINSVAQYFPAADYLADVLRRAVDLLVPGGRVFVGDVRNLRLLPSLRAAIQLGRRPGTEPADLAAARTGVAQDLAWEGELLLDPEFFPALARDLPEVETVDLWVKRGEDHNELTRYRYDVVLRRRPDGAPAEVATAVTDVPTYRWGADLADLADLDALAGMLGGDGPAALRLTGVPNARLTVDLAAAHALASGSVDPESTPRSVAADPEALHRLGEKHGYTVRTTWTADATDGRLDVVFARGDALPGPVYQPASAGGPRPEHANTPVRFRDIPTLLRRLRERARAWLPEYMVPTAIVALHQLPVTGSGKLDRAALPRPDRGVLSTGVRPRSAREELLCTLYAEVLDLPEVGIDDDFFALGGDSIVAIQLVIRARRAGLALTLRQVFVHRTVAQLAPVVVPAGAPVADELAPVLTPDAAAQLAEELPGLVEALPVTPMQEGFYFHALADGSGTDAYVVQLIVDLSGPLDHAALRRAAQRLLDRHAPLRAAFRLGPDGRLIQAVVAGVDLPWRRVDVADLDEAGQRARLLAETDNERGRPFDLGRPPLLRALLLRRDDVRHWLVLQFPHIVADGWSVPVLLRDLLALYQPTTGSAGAAGLAAPAGAAGLAESTPWLPAVTPYRHHLAWLARQDRDAAHAAWRQVLAGVDEPTRLVPVTGPQQPARPAELRVALPEALTAGLTARAREYGITLGAVLQGAWGLLLGQLTGGRDVLFGTTVSGRGADLDGIGDLVGLLINTLPVRVRWQPEQSLADLLTQLHAEQSDLLDHQHVGLADLHRIAGVDELFDTLVVLENYPDQADLRDPSGSVAVAGVDYRDAGHYPLALIVVPGDRLELRFKHDAARLDADAVHRIAGWLTRLLEQLVDDPRRPVGRVELLDATEREKILARLSGPAGDPTATTLVAAVRAQVARTPYAPALVSDDTTLSYLELETRAAALAARLRATGVGPERVVAVAVPRSAELVVALLGVLKAGAAYLPLDVDHPAERLAYLLADSGVRTVVTTGSAADRLPPCPDLDLLLLDSDTPEALGRAPYTTESDNKGPFLTPQMGAYLLYTSGSTGQPKGVLVPHGAIASQLAWVQGQFGLGADDRVLHHLSASFDPAALEIFWPLTVGAAVVLTPPEATGDPARLAAAVRRHRVTTMVIVSSMLGAFADAVETGAGVESLRRVLAGGDALSRSVARRWQATTGVPVHNVYGPTEATIQVTCAEATEGPGAPVTGGTVPIGTAVAGTRLRVLDQELRQVPHGVPGELYVAGVQLARGYHGRAGLTADRFVADPYGPAGERMYRTGDLVRSAADGTLEYLGRVDRQVKIRGHRVELGEIEAHLAVRPEVAAAAVVTRTGSTGAVRLLAYVVARTGVTVDPETLLTALATTLPAALVPAALLVLDELPRTASGKLDVAALPQPQPSRSTGRAPRTAAERLFCEVFASVLGLPEVGPDDDFFVLGGDSIQSIGVANRAHAHDILISPRDVFTHRTPAHLAELAGPEPAQPAPATPAVPAEQGTDPQRYGDLPPTPAVHRLRESGLPVGPAGTAVLTRTPAGLTEARVRAVLATLRDRHDGLRQRLTRIGDLLWTLRITAPGDGGDAWLPRVATPGADTGAVADRTRVDEELRDALGRLDPETGAVFDAVWFDGGTDKPGELLLVAHRLAVDEASWPILLADLEALWEGGAVAPVPVPLRAHVRALGEQAQHPDRLAELTHWVETLVPGADTLARTLPVGADPAARSTMELVLPPGLVDRDPVDRLLAALRVAATRWGRRHGREETGDLLVDLLTTGREAGSDLSRTVGPLHRWSPVRLPAVTDLTGATREVARRRQMAPHHGSGYDLLRYLNPQAAPILAPTVRPPVLVEYAPALPGAEWLATPTAQPHPLQLRVRGGTNPTATWTWSTAVWDSAEVHELAESWLAALLELTGGPATVPGGTATGPTTGNGTDVDRAFGTLEPGEWELVRQRSPWPVAEVWPLSPLQEGLYFHASYDQGELDVYTAQVAFEAAYPIDADRLRAACATLLARNPGLRAGFTGDGLPAPVQFITTDPPPPLTVVDLTTVDEVDRAARIEALLADDRTRRFDLARPPLFRLLLLRLGDGNDRLVITHHVLLWDGWSARIVLDQLLALYVTGGDDHDLPPAGSYRNYLVWLAGRDRDAAVAAWRDELADLAEPTLVAPVDRARQPVLPRRRRAELPATVTERLRVAAREAGVTLNTLLNAAWAVVLSTAVGRTDVVFGTTVAGRPAEIPHVGNAVGLFLNTVPVRVALDPDEPIGDLLRRVQTTRTGLMAHEYLGLGEVQRASGQSQLFDTLFALQQVGGEDETAELRERHGLTEVGSVDATHYPLTLVVAPGTTLRATLAYRADAVAATTASSLLARFVTVLERLAGDPTRPVGRLDVLPASERAALDAGSRATTRPLPGETVADLLGAQARRTPDETALVFGSATWTYAELDARVNRLARLLLSRGAGPERVVALALPRSAEMVAALFAVLRTGAAYLPLELDHPAERLAHMVDDAAPVCVLTTTAVATRLALPGTLRVDDPETAAELDALPATEITDTEHPGFARTRTDRLDHPAYVIYTSGSTGRPKGVVTPYRGLTNMQLNHQEAIFGPTVEAAGGRRLRIAHTVSFAFDMSWEELLWLVEGHEVHVCDEDLRRDAEALVAYCDRHRIDVVNVTPTYADHLIAEGLLRHDPAAGQHRPVLVLLGGEAVSDQVWSRLRETEGTLGYNLYGPTEYTINTLGGGTVDSATPTVGREIWNTRAYLLDPWLRPVPDGCPGELYIGGAGLARGYLNAPGLTADRFVADPFGGPGQRLYRTGDLVRRRPDGNLDFLGRTDDQVKIRGYRVELGEIESVLVEHPDVARAAVIARESANGVGRRLVAYVVPATGVDAGNERDHLAEWQQIYHDEYTAIGTAVADEDFAGWDSSYDGQPIPLDDMREWREATVARIRELRPRRVLEIGVGTGLLLSRLAPDCEAYWGTDFAGPVIEKLRSDVAATPELAGRVELRHQPADVLDGLPRDHFDTIVINSVVQYFPSVEYLVQVLAGAVELLVPGGSLFVGDIRNLRLARTFHAAVQASRSGPDVDPARLRRAVERSVLLEKELLVDPDLFGAVAAAWAQHTPVAVTVRTKRGHRHNELTRHRYDAVLRRLAAPPDEQTLSLAEFPTLRWAADRADGETGGGTVADLAGLAGYLQRQRPDRLRVERVPNARLAAELALLRRLDADQAEPGTARSETEPAAVEPEALHELGERLGYQVLTTWSPVADGSLDAIFVAPELLDGKLPVDLCRPLRVAAAPDDCANRPAVARGVAALTTRLREHLKLRLPDYMVPAALVTLAALPLTVNGKLNVRALPDAEPTGTVTGDQAPVTEREKVLCQLFADVLGLPAVGVRDSFFDLGGHSLLATRLIGRARSVIGAELSIRDLFEAPTVAELTARIAPEAGVPERPALVPATRPDPLPAAYAQQRLWVIQQLDPDSPAYNFPLVARVRGPLDEVALTDAVRDVMLRHEALRTLIVEHDGLPTQRIVAPADARPVLRTVAVDRADLAGVVSDAASRPFDLATELPLRVTVARLSPDEHVVVFLLHHITTDEWSDGPFLRDLGAAYAARRAGTAPDWTPLPVQYADYTLWQRELLGDPADPGSLAARQLDFWRETLRDAPQRLELPTDRAPRPGQVVRAGGETTVALDPVAVRALRQLAQASGASMFMVGQAAVAALLHRLGAGTDIPLGAPIAGRTDEALDDLIGFFVNTLVLRTDVSGDPSFTELLGRVRAADLAAFSHQDVPFEAVVRALNPDRSVTDNPLFQVMVVYRNRNADRLELGGLEATPEPHSTGTARFDLVFSFGERTDTDAIDVLLEYRADLFDAGTVAAIGRRLGRLVEAVAADPEAPVSRVDLLDDSERRRVLHDLNNTGRPVDEGTVPELFTAQVAQRPAAVAVVDAEGESTYAELDARSNRIARLLSGRGVRAGDVVGLAVPRSREMVAAILGVLKLGAAYLPLELTLPADRLGYLLTDSGTGLVLVTASAADRLPDRPGLRRLELDDPVTVAELAGLPDGPLDPALSRIPPGLDHAAYVIYTSGSTGRPKGVVVSHEGIGSLIATAVDRMGVSAASRVSQFASVGFDVAVFDLVMSLCVGGRLVLIPDEARVADHPLTDFLRAQGVTHMILPPSLLSALPADCELPDGGTVLVGTETVPPDLIRRLARRQRVFGAYGLTEATVNSTLWAAEPDWDAAVPIGRPDPNTRVYVLDAALRPVPPGVVGELYVAGRGLARGYLGRPGLTAQRFVADPFGAAGARMYRTGDRARWRADGNLDFLGRVDDQVKIRGFRIELGEIEAALAGHPAVAQAAVVADRAGSVVRLAAYVVPEGKTSGAAELDPNGLREHVAGLLPEYMVPAAVVVLDGPLPLTANGKLDRRSLPAPDFGATSSGRAPANSREEVFCRLVAELLHLPRVGADDDFFALGGDSIVAIQLVSRARREGLRLRPAAVFQARTPAGLAREADELGETVTPHTTALLALDPAEQAEVAILDPAPVELLPLTPLQAGLLFHASLDADGPDVYTVQTWFELTGPVDPARLRRAAQALLDRHPNLRAGFRYLGSGRPVAFIPARASLPWTERDLTGLDRQAAEDAWSALVDDQAARFDPAHPPLLRLLLAAFGPDRHRLLLTHQHLLLDGWSGPPLVDELATLYAADAADAAHGALAPPVPFRDYLGWLAAQDRDAARSAWAAELAGLAEPTLLAPAEPTRLPIAPRLHEVVLPEPVTTALTTLARSRGLTLGAVVHAAWGVVLGRLTGRNDVVFGATVSGRPADLPGMESMLGLFITTVPVRVHCAPADRLGVVLDRVWAAQSRLVEHEHLGLAEIQRAAGLGELFDSLLVFENFPAVRGLPDAVDQATGGDRLSIRPTGGRDATHYPLTWAVSPRETLSLVAEYRPDLFDAETVRRFGAAFARVLTALAGDPDRPVGTVDLLAPHVRDQVLTAGTGGVVDEPATTVPALFAARVAQSPDTIAVVGPDTGPDGWSYAELDDRVNRLARLLVARGAGPEAVVALALPRGAGMIAAILATQQAGAGYLPVDPDLPADRVAMMLDDARPVALVTTTALAAELPPTDRATVLLDTAETAALLAALPGHGLGDADRLAPLRPDHPAYVIYTSGSTGRPKGVVVSHRSLVNLFHSHRETLYRPAVEATGRRHLRVGHAWSFSFDASWQPQLWLFDGHALHVVDDETRRDPERLAAEVAAAALDFIEVTPGHFAAMAAAGLVRDGRCGLAVVGVGGEAVPPALWATLRELTGTESYNLYGPTECTVDALVGRFRDSDVPVVGRPVHNTRAYVLDSALRPVAPGVTGELYLSGAGLARGYLRRPGLTAERFVADPFGLPGARMYRTGDLARWTPDGQLDYVGRADDQVKIRGFRIEPGEIEAALTAHPGVGSATVVVREDRARGRHLVAYLVGASGQPVGAASLRTHLTGLLPEYMTPAAFVFLPRLPVLSNGKLDRAALPIPEYPAAESGRVPRNPVERTLLDVAARALDRPEIGVEDDFFALGGDSAGSIQLVVAARLAGLEIRPRDVFRLRTVAALAEVALPVETVVPLTPVMHWLRELGGPIDGFNQSVVLRVPPRLGSDRLTGAVGALLDRHDLLRARLDRGGPGAEWTLRVPAPGTVDVRPLLRRVDVAALDDAGLRAEVDEQARTARERLDPDRGVLLQAVWFDAGERPGRLLLMVHHLAVDGVSWRILVPELAAACGVGGTDEPASPGTTFGRWAELLARHAVQAERAAELPYWAEVMTGATPLLDPVDPLRDTAATVREVRVTLGPEEVSPLLTRVPTAFDGTVNEVLMTGFALAVDEFRRVRGRTGTDTGVWFSVEGHGREESALGPVPGGLDLTRTVGWFTSVYPVRLDPGPVRLDQPDGGAGLAPAVSRIREQLRAVPDNGLGYGLLRFLNPTSAPQLAALGLPDIQVNYLGRFGAPEATDWAFAPEMAVAAAHAADPGMPQAYGLSVTAHVEDRADGPYLVVGWAWPGALLAEEDVRELTDTFTRALRALVASVESNPRRDR</sequence>
<dbReference type="CDD" id="cd19540">
    <property type="entry name" value="LCL_NRPS-like"/>
    <property type="match status" value="1"/>
</dbReference>
<evidence type="ECO:0000256" key="5">
    <source>
        <dbReference type="ARBA" id="ARBA00022737"/>
    </source>
</evidence>
<feature type="domain" description="Carrier" evidence="8">
    <location>
        <begin position="4200"/>
        <end position="4275"/>
    </location>
</feature>
<proteinExistence type="inferred from homology"/>
<feature type="domain" description="Carrier" evidence="8">
    <location>
        <begin position="2258"/>
        <end position="2332"/>
    </location>
</feature>
<dbReference type="Gene3D" id="3.30.300.30">
    <property type="match status" value="7"/>
</dbReference>
<keyword evidence="6" id="KW-0045">Antibiotic biosynthesis</keyword>
<dbReference type="GO" id="GO:0003824">
    <property type="term" value="F:catalytic activity"/>
    <property type="evidence" value="ECO:0007669"/>
    <property type="project" value="InterPro"/>
</dbReference>
<name>A0A495JAG4_9ACTN</name>
<dbReference type="PANTHER" id="PTHR45527:SF1">
    <property type="entry name" value="FATTY ACID SYNTHASE"/>
    <property type="match status" value="1"/>
</dbReference>
<evidence type="ECO:0000313" key="9">
    <source>
        <dbReference type="EMBL" id="RKR85905.1"/>
    </source>
</evidence>
<reference evidence="9 10" key="1">
    <citation type="submission" date="2018-10" db="EMBL/GenBank/DDBJ databases">
        <title>Sequencing the genomes of 1000 actinobacteria strains.</title>
        <authorList>
            <person name="Klenk H.-P."/>
        </authorList>
    </citation>
    <scope>NUCLEOTIDE SEQUENCE [LARGE SCALE GENOMIC DNA]</scope>
    <source>
        <strain evidence="9 10">DSM 45175</strain>
    </source>
</reference>
<evidence type="ECO:0000256" key="1">
    <source>
        <dbReference type="ARBA" id="ARBA00001957"/>
    </source>
</evidence>
<gene>
    <name evidence="9" type="ORF">BDK92_0121</name>
</gene>
<dbReference type="InterPro" id="IPR036736">
    <property type="entry name" value="ACP-like_sf"/>
</dbReference>
<evidence type="ECO:0000313" key="10">
    <source>
        <dbReference type="Proteomes" id="UP000277671"/>
    </source>
</evidence>
<dbReference type="SUPFAM" id="SSF56801">
    <property type="entry name" value="Acetyl-CoA synthetase-like"/>
    <property type="match status" value="5"/>
</dbReference>
<dbReference type="InterPro" id="IPR010071">
    <property type="entry name" value="AA_adenyl_dom"/>
</dbReference>
<dbReference type="InterPro" id="IPR001242">
    <property type="entry name" value="Condensation_dom"/>
</dbReference>
<dbReference type="FunFam" id="1.10.1200.10:FF:000016">
    <property type="entry name" value="Non-ribosomal peptide synthase"/>
    <property type="match status" value="1"/>
</dbReference>
<dbReference type="FunFam" id="2.30.38.10:FF:000001">
    <property type="entry name" value="Non-ribosomal peptide synthetase PvdI"/>
    <property type="match status" value="4"/>
</dbReference>
<dbReference type="GO" id="GO:0005737">
    <property type="term" value="C:cytoplasm"/>
    <property type="evidence" value="ECO:0007669"/>
    <property type="project" value="TreeGrafter"/>
</dbReference>
<feature type="region of interest" description="Disordered" evidence="7">
    <location>
        <begin position="2328"/>
        <end position="2362"/>
    </location>
</feature>
<dbReference type="GO" id="GO:0009403">
    <property type="term" value="P:toxin biosynthetic process"/>
    <property type="evidence" value="ECO:0007669"/>
    <property type="project" value="UniProtKB-ARBA"/>
</dbReference>
<keyword evidence="4" id="KW-0597">Phosphoprotein</keyword>
<feature type="domain" description="Carrier" evidence="8">
    <location>
        <begin position="6345"/>
        <end position="6419"/>
    </location>
</feature>
<dbReference type="FunFam" id="3.40.50.980:FF:000001">
    <property type="entry name" value="Non-ribosomal peptide synthetase"/>
    <property type="match status" value="5"/>
</dbReference>
<feature type="domain" description="Carrier" evidence="8">
    <location>
        <begin position="5264"/>
        <end position="5338"/>
    </location>
</feature>
<dbReference type="SUPFAM" id="SSF47336">
    <property type="entry name" value="ACP-like"/>
    <property type="match status" value="5"/>
</dbReference>
<feature type="compositionally biased region" description="Low complexity" evidence="7">
    <location>
        <begin position="32"/>
        <end position="47"/>
    </location>
</feature>
<dbReference type="Pfam" id="PF00550">
    <property type="entry name" value="PP-binding"/>
    <property type="match status" value="5"/>
</dbReference>
<dbReference type="InterPro" id="IPR010060">
    <property type="entry name" value="NRPS_synth"/>
</dbReference>
<dbReference type="GO" id="GO:0031177">
    <property type="term" value="F:phosphopantetheine binding"/>
    <property type="evidence" value="ECO:0007669"/>
    <property type="project" value="InterPro"/>
</dbReference>
<evidence type="ECO:0000256" key="3">
    <source>
        <dbReference type="ARBA" id="ARBA00022450"/>
    </source>
</evidence>
<dbReference type="EMBL" id="RBKT01000001">
    <property type="protein sequence ID" value="RKR85905.1"/>
    <property type="molecule type" value="Genomic_DNA"/>
</dbReference>
<dbReference type="OrthoDB" id="5476914at2"/>
<feature type="domain" description="Carrier" evidence="8">
    <location>
        <begin position="1172"/>
        <end position="1246"/>
    </location>
</feature>
<dbReference type="SUPFAM" id="SSF53335">
    <property type="entry name" value="S-adenosyl-L-methionine-dependent methyltransferases"/>
    <property type="match status" value="2"/>
</dbReference>
<dbReference type="InterPro" id="IPR000873">
    <property type="entry name" value="AMP-dep_synth/lig_dom"/>
</dbReference>
<dbReference type="InterPro" id="IPR020806">
    <property type="entry name" value="PKS_PP-bd"/>
</dbReference>
<dbReference type="InterPro" id="IPR029063">
    <property type="entry name" value="SAM-dependent_MTases_sf"/>
</dbReference>
<dbReference type="Gene3D" id="3.40.50.150">
    <property type="entry name" value="Vaccinia Virus protein VP39"/>
    <property type="match status" value="2"/>
</dbReference>
<dbReference type="CDD" id="cd02440">
    <property type="entry name" value="AdoMet_MTases"/>
    <property type="match status" value="2"/>
</dbReference>
<dbReference type="SUPFAM" id="SSF52777">
    <property type="entry name" value="CoA-dependent acyltransferases"/>
    <property type="match status" value="13"/>
</dbReference>
<dbReference type="FunFam" id="1.10.1200.10:FF:000005">
    <property type="entry name" value="Nonribosomal peptide synthetase 1"/>
    <property type="match status" value="1"/>
</dbReference>
<dbReference type="PROSITE" id="PS00455">
    <property type="entry name" value="AMP_BINDING"/>
    <property type="match status" value="5"/>
</dbReference>
<dbReference type="InterPro" id="IPR006162">
    <property type="entry name" value="Ppantetheine_attach_site"/>
</dbReference>
<dbReference type="Gene3D" id="3.30.559.30">
    <property type="entry name" value="Nonribosomal peptide synthetase, condensation domain"/>
    <property type="match status" value="7"/>
</dbReference>
<organism evidence="9 10">
    <name type="scientific">Micromonospora pisi</name>
    <dbReference type="NCBI Taxonomy" id="589240"/>
    <lineage>
        <taxon>Bacteria</taxon>
        <taxon>Bacillati</taxon>
        <taxon>Actinomycetota</taxon>
        <taxon>Actinomycetes</taxon>
        <taxon>Micromonosporales</taxon>
        <taxon>Micromonosporaceae</taxon>
        <taxon>Micromonospora</taxon>
    </lineage>
</organism>
<dbReference type="Gene3D" id="3.30.559.10">
    <property type="entry name" value="Chloramphenicol acetyltransferase-like domain"/>
    <property type="match status" value="6"/>
</dbReference>
<dbReference type="Gene3D" id="3.40.50.980">
    <property type="match status" value="10"/>
</dbReference>
<accession>A0A495JAG4</accession>
<feature type="region of interest" description="Disordered" evidence="7">
    <location>
        <begin position="27"/>
        <end position="53"/>
    </location>
</feature>
<dbReference type="Gene3D" id="1.10.1200.10">
    <property type="entry name" value="ACP-like"/>
    <property type="match status" value="5"/>
</dbReference>
<dbReference type="SMART" id="SM00823">
    <property type="entry name" value="PKS_PP"/>
    <property type="match status" value="4"/>
</dbReference>
<dbReference type="InterPro" id="IPR013217">
    <property type="entry name" value="Methyltransf_12"/>
</dbReference>
<dbReference type="InterPro" id="IPR009081">
    <property type="entry name" value="PP-bd_ACP"/>
</dbReference>
<evidence type="ECO:0000256" key="2">
    <source>
        <dbReference type="ARBA" id="ARBA00006432"/>
    </source>
</evidence>
<protein>
    <submittedName>
        <fullName evidence="9">Non-ribosomal peptide synthase protein (TIGR01720 family)/amino acid adenylation domain-containing protein</fullName>
    </submittedName>
</protein>
<dbReference type="GO" id="GO:0072330">
    <property type="term" value="P:monocarboxylic acid biosynthetic process"/>
    <property type="evidence" value="ECO:0007669"/>
    <property type="project" value="UniProtKB-ARBA"/>
</dbReference>
<keyword evidence="3" id="KW-0596">Phosphopantetheine</keyword>
<dbReference type="InterPro" id="IPR023213">
    <property type="entry name" value="CAT-like_dom_sf"/>
</dbReference>
<keyword evidence="5" id="KW-0677">Repeat</keyword>
<evidence type="ECO:0000256" key="4">
    <source>
        <dbReference type="ARBA" id="ARBA00022553"/>
    </source>
</evidence>
<dbReference type="CDD" id="cd05930">
    <property type="entry name" value="A_NRPS"/>
    <property type="match status" value="2"/>
</dbReference>
<dbReference type="Pfam" id="PF00668">
    <property type="entry name" value="Condensation"/>
    <property type="match status" value="5"/>
</dbReference>
<dbReference type="Proteomes" id="UP000277671">
    <property type="component" value="Unassembled WGS sequence"/>
</dbReference>
<comment type="similarity">
    <text evidence="2">Belongs to the ATP-dependent AMP-binding enzyme family.</text>
</comment>
<evidence type="ECO:0000256" key="6">
    <source>
        <dbReference type="ARBA" id="ARBA00023194"/>
    </source>
</evidence>
<dbReference type="PROSITE" id="PS00012">
    <property type="entry name" value="PHOSPHOPANTETHEINE"/>
    <property type="match status" value="2"/>
</dbReference>
<comment type="caution">
    <text evidence="9">The sequence shown here is derived from an EMBL/GenBank/DDBJ whole genome shotgun (WGS) entry which is preliminary data.</text>
</comment>
<dbReference type="Pfam" id="PF13193">
    <property type="entry name" value="AMP-binding_C"/>
    <property type="match status" value="4"/>
</dbReference>
<dbReference type="NCBIfam" id="TIGR01720">
    <property type="entry name" value="NRPS-para261"/>
    <property type="match status" value="1"/>
</dbReference>
<dbReference type="FunFam" id="3.40.50.12780:FF:000012">
    <property type="entry name" value="Non-ribosomal peptide synthetase"/>
    <property type="match status" value="3"/>
</dbReference>
<dbReference type="GO" id="GO:0008610">
    <property type="term" value="P:lipid biosynthetic process"/>
    <property type="evidence" value="ECO:0007669"/>
    <property type="project" value="UniProtKB-ARBA"/>
</dbReference>
<comment type="cofactor">
    <cofactor evidence="1">
        <name>pantetheine 4'-phosphate</name>
        <dbReference type="ChEBI" id="CHEBI:47942"/>
    </cofactor>
</comment>
<dbReference type="PROSITE" id="PS50075">
    <property type="entry name" value="CARRIER"/>
    <property type="match status" value="5"/>
</dbReference>
<dbReference type="NCBIfam" id="NF003417">
    <property type="entry name" value="PRK04813.1"/>
    <property type="match status" value="7"/>
</dbReference>
<evidence type="ECO:0000259" key="8">
    <source>
        <dbReference type="PROSITE" id="PS50075"/>
    </source>
</evidence>
<dbReference type="Pfam" id="PF08242">
    <property type="entry name" value="Methyltransf_12"/>
    <property type="match status" value="2"/>
</dbReference>
<dbReference type="GO" id="GO:0043041">
    <property type="term" value="P:amino acid activation for nonribosomal peptide biosynthetic process"/>
    <property type="evidence" value="ECO:0007669"/>
    <property type="project" value="TreeGrafter"/>
</dbReference>
<dbReference type="InterPro" id="IPR025110">
    <property type="entry name" value="AMP-bd_C"/>
</dbReference>
<dbReference type="PANTHER" id="PTHR45527">
    <property type="entry name" value="NONRIBOSOMAL PEPTIDE SYNTHETASE"/>
    <property type="match status" value="1"/>
</dbReference>
<dbReference type="InterPro" id="IPR045851">
    <property type="entry name" value="AMP-bd_C_sf"/>
</dbReference>
<dbReference type="GO" id="GO:0017000">
    <property type="term" value="P:antibiotic biosynthetic process"/>
    <property type="evidence" value="ECO:0007669"/>
    <property type="project" value="UniProtKB-KW"/>
</dbReference>
<dbReference type="Gene3D" id="2.30.38.10">
    <property type="entry name" value="Luciferase, Domain 3"/>
    <property type="match status" value="5"/>
</dbReference>